<dbReference type="PROSITE" id="PS01124">
    <property type="entry name" value="HTH_ARAC_FAMILY_2"/>
    <property type="match status" value="1"/>
</dbReference>
<organism evidence="5 6">
    <name type="scientific">Terrimonas ginsenosidimutans</name>
    <dbReference type="NCBI Taxonomy" id="2908004"/>
    <lineage>
        <taxon>Bacteria</taxon>
        <taxon>Pseudomonadati</taxon>
        <taxon>Bacteroidota</taxon>
        <taxon>Chitinophagia</taxon>
        <taxon>Chitinophagales</taxon>
        <taxon>Chitinophagaceae</taxon>
        <taxon>Terrimonas</taxon>
    </lineage>
</organism>
<evidence type="ECO:0000313" key="5">
    <source>
        <dbReference type="EMBL" id="MCG2615928.1"/>
    </source>
</evidence>
<name>A0ABS9KUG3_9BACT</name>
<dbReference type="InterPro" id="IPR050204">
    <property type="entry name" value="AraC_XylS_family_regulators"/>
</dbReference>
<dbReference type="EMBL" id="JAKLTR010000011">
    <property type="protein sequence ID" value="MCG2615928.1"/>
    <property type="molecule type" value="Genomic_DNA"/>
</dbReference>
<proteinExistence type="predicted"/>
<dbReference type="PANTHER" id="PTHR46796">
    <property type="entry name" value="HTH-TYPE TRANSCRIPTIONAL ACTIVATOR RHAS-RELATED"/>
    <property type="match status" value="1"/>
</dbReference>
<dbReference type="InterPro" id="IPR018060">
    <property type="entry name" value="HTH_AraC"/>
</dbReference>
<dbReference type="SUPFAM" id="SSF46689">
    <property type="entry name" value="Homeodomain-like"/>
    <property type="match status" value="2"/>
</dbReference>
<dbReference type="InterPro" id="IPR054015">
    <property type="entry name" value="ExsA-like_N"/>
</dbReference>
<evidence type="ECO:0000256" key="2">
    <source>
        <dbReference type="ARBA" id="ARBA00023125"/>
    </source>
</evidence>
<dbReference type="SMART" id="SM00342">
    <property type="entry name" value="HTH_ARAC"/>
    <property type="match status" value="1"/>
</dbReference>
<gene>
    <name evidence="5" type="ORF">LZZ85_16650</name>
</gene>
<comment type="caution">
    <text evidence="5">The sequence shown here is derived from an EMBL/GenBank/DDBJ whole genome shotgun (WGS) entry which is preliminary data.</text>
</comment>
<dbReference type="Pfam" id="PF12833">
    <property type="entry name" value="HTH_18"/>
    <property type="match status" value="1"/>
</dbReference>
<dbReference type="Pfam" id="PF22200">
    <property type="entry name" value="ExsA_N"/>
    <property type="match status" value="1"/>
</dbReference>
<feature type="domain" description="HTH araC/xylS-type" evidence="4">
    <location>
        <begin position="170"/>
        <end position="268"/>
    </location>
</feature>
<sequence>MPALNPPVIQTSCDYCETSSGESLVQHFVLGYQTEGSLHVFDGVKNFQLKTGTYWLAVKNKLARFRYVSDREEEYKAISVTFPDQELLNFSHEYEISSSKKIKNTAPVITLKEHPLLKSFFAGLAPYASFSFSDDDPLMKLKLKEALVVLLKCQPELKDLLFDFSDPHKTDLAAFMENNFQFNLPLSQFAYLTGRSLSAFKRDFEKIYGITPAKWLLQKRLDKAHFLLKERKMKVSDVYAEVGFEDASHFSFAFKKQYNVNASVVGKEAAGG</sequence>
<protein>
    <submittedName>
        <fullName evidence="5">AraC family transcriptional regulator</fullName>
    </submittedName>
</protein>
<evidence type="ECO:0000256" key="1">
    <source>
        <dbReference type="ARBA" id="ARBA00023015"/>
    </source>
</evidence>
<reference evidence="5" key="1">
    <citation type="submission" date="2022-01" db="EMBL/GenBank/DDBJ databases">
        <authorList>
            <person name="Jo J.-H."/>
            <person name="Im W.-T."/>
        </authorList>
    </citation>
    <scope>NUCLEOTIDE SEQUENCE</scope>
    <source>
        <strain evidence="5">NA20</strain>
    </source>
</reference>
<accession>A0ABS9KUG3</accession>
<keyword evidence="3" id="KW-0804">Transcription</keyword>
<keyword evidence="2" id="KW-0238">DNA-binding</keyword>
<keyword evidence="1" id="KW-0805">Transcription regulation</keyword>
<evidence type="ECO:0000256" key="3">
    <source>
        <dbReference type="ARBA" id="ARBA00023163"/>
    </source>
</evidence>
<evidence type="ECO:0000259" key="4">
    <source>
        <dbReference type="PROSITE" id="PS01124"/>
    </source>
</evidence>
<evidence type="ECO:0000313" key="6">
    <source>
        <dbReference type="Proteomes" id="UP001165367"/>
    </source>
</evidence>
<dbReference type="PANTHER" id="PTHR46796:SF14">
    <property type="entry name" value="TRANSCRIPTIONAL REGULATORY PROTEIN"/>
    <property type="match status" value="1"/>
</dbReference>
<keyword evidence="6" id="KW-1185">Reference proteome</keyword>
<dbReference type="InterPro" id="IPR009057">
    <property type="entry name" value="Homeodomain-like_sf"/>
</dbReference>
<dbReference type="Gene3D" id="1.10.10.60">
    <property type="entry name" value="Homeodomain-like"/>
    <property type="match status" value="1"/>
</dbReference>
<dbReference type="Proteomes" id="UP001165367">
    <property type="component" value="Unassembled WGS sequence"/>
</dbReference>
<dbReference type="RefSeq" id="WP_237874465.1">
    <property type="nucleotide sequence ID" value="NZ_JAKLTR010000011.1"/>
</dbReference>